<keyword evidence="2 4" id="KW-0012">Acyltransferase</keyword>
<sequence>MTTTVSLDRLVECVVPDRFNHLLPGLVDLLRQTVAQGASVGFLAPLAEVEAAAYWRGVLHGLVEGERWLWVAWEGAKLQGAVQLEPCRRSNGRHRAEVQKLMVQPDCRGRGIGRMLMSTLEHHALAQSISLLVLDTSAGSVAEPFYRANGYTFVGGIPDYAADPDGTLRANAIYYKPLRRD</sequence>
<dbReference type="PROSITE" id="PS51186">
    <property type="entry name" value="GNAT"/>
    <property type="match status" value="1"/>
</dbReference>
<comment type="caution">
    <text evidence="4">The sequence shown here is derived from an EMBL/GenBank/DDBJ whole genome shotgun (WGS) entry which is preliminary data.</text>
</comment>
<organism evidence="4 5">
    <name type="scientific">Chitinimonas lacunae</name>
    <dbReference type="NCBI Taxonomy" id="1963018"/>
    <lineage>
        <taxon>Bacteria</taxon>
        <taxon>Pseudomonadati</taxon>
        <taxon>Pseudomonadota</taxon>
        <taxon>Betaproteobacteria</taxon>
        <taxon>Neisseriales</taxon>
        <taxon>Chitinibacteraceae</taxon>
        <taxon>Chitinimonas</taxon>
    </lineage>
</organism>
<evidence type="ECO:0000256" key="1">
    <source>
        <dbReference type="ARBA" id="ARBA00022679"/>
    </source>
</evidence>
<feature type="domain" description="N-acetyltransferase" evidence="3">
    <location>
        <begin position="33"/>
        <end position="180"/>
    </location>
</feature>
<evidence type="ECO:0000259" key="3">
    <source>
        <dbReference type="PROSITE" id="PS51186"/>
    </source>
</evidence>
<evidence type="ECO:0000313" key="5">
    <source>
        <dbReference type="Proteomes" id="UP001595791"/>
    </source>
</evidence>
<dbReference type="InterPro" id="IPR000182">
    <property type="entry name" value="GNAT_dom"/>
</dbReference>
<dbReference type="Proteomes" id="UP001595791">
    <property type="component" value="Unassembled WGS sequence"/>
</dbReference>
<dbReference type="EMBL" id="JBHSBU010000001">
    <property type="protein sequence ID" value="MFC4161538.1"/>
    <property type="molecule type" value="Genomic_DNA"/>
</dbReference>
<accession>A0ABV8MTD0</accession>
<dbReference type="InterPro" id="IPR016181">
    <property type="entry name" value="Acyl_CoA_acyltransferase"/>
</dbReference>
<dbReference type="GO" id="GO:0016746">
    <property type="term" value="F:acyltransferase activity"/>
    <property type="evidence" value="ECO:0007669"/>
    <property type="project" value="UniProtKB-KW"/>
</dbReference>
<dbReference type="CDD" id="cd04301">
    <property type="entry name" value="NAT_SF"/>
    <property type="match status" value="1"/>
</dbReference>
<dbReference type="PANTHER" id="PTHR43877">
    <property type="entry name" value="AMINOALKYLPHOSPHONATE N-ACETYLTRANSFERASE-RELATED-RELATED"/>
    <property type="match status" value="1"/>
</dbReference>
<keyword evidence="1 4" id="KW-0808">Transferase</keyword>
<name>A0ABV8MTD0_9NEIS</name>
<keyword evidence="5" id="KW-1185">Reference proteome</keyword>
<dbReference type="Gene3D" id="3.40.630.30">
    <property type="match status" value="1"/>
</dbReference>
<protein>
    <submittedName>
        <fullName evidence="4">GNAT family N-acetyltransferase</fullName>
        <ecNumber evidence="4">2.3.-.-</ecNumber>
    </submittedName>
</protein>
<evidence type="ECO:0000313" key="4">
    <source>
        <dbReference type="EMBL" id="MFC4161538.1"/>
    </source>
</evidence>
<dbReference type="RefSeq" id="WP_378167592.1">
    <property type="nucleotide sequence ID" value="NZ_JBHSBU010000001.1"/>
</dbReference>
<gene>
    <name evidence="4" type="ORF">ACFOW7_19555</name>
</gene>
<proteinExistence type="predicted"/>
<dbReference type="InterPro" id="IPR050832">
    <property type="entry name" value="Bact_Acetyltransf"/>
</dbReference>
<reference evidence="5" key="1">
    <citation type="journal article" date="2019" name="Int. J. Syst. Evol. Microbiol.">
        <title>The Global Catalogue of Microorganisms (GCM) 10K type strain sequencing project: providing services to taxonomists for standard genome sequencing and annotation.</title>
        <authorList>
            <consortium name="The Broad Institute Genomics Platform"/>
            <consortium name="The Broad Institute Genome Sequencing Center for Infectious Disease"/>
            <person name="Wu L."/>
            <person name="Ma J."/>
        </authorList>
    </citation>
    <scope>NUCLEOTIDE SEQUENCE [LARGE SCALE GENOMIC DNA]</scope>
    <source>
        <strain evidence="5">LMG 29894</strain>
    </source>
</reference>
<dbReference type="Pfam" id="PF13508">
    <property type="entry name" value="Acetyltransf_7"/>
    <property type="match status" value="1"/>
</dbReference>
<evidence type="ECO:0000256" key="2">
    <source>
        <dbReference type="ARBA" id="ARBA00023315"/>
    </source>
</evidence>
<dbReference type="EC" id="2.3.-.-" evidence="4"/>
<dbReference type="SUPFAM" id="SSF55729">
    <property type="entry name" value="Acyl-CoA N-acyltransferases (Nat)"/>
    <property type="match status" value="1"/>
</dbReference>